<keyword evidence="7" id="KW-0106">Calcium</keyword>
<reference evidence="20" key="1">
    <citation type="submission" date="2016-02" db="EMBL/GenBank/DDBJ databases">
        <title>Comparative genomics of biotechnologically important yeasts.</title>
        <authorList>
            <consortium name="DOE Joint Genome Institute"/>
            <person name="Riley R."/>
            <person name="Haridas S."/>
            <person name="Wolfe K.H."/>
            <person name="Lopes M.R."/>
            <person name="Hittinger C.T."/>
            <person name="Goker M."/>
            <person name="Salamov A."/>
            <person name="Wisecaver J."/>
            <person name="Long T.M."/>
            <person name="Aerts A.L."/>
            <person name="Barry K."/>
            <person name="Choi C."/>
            <person name="Clum A."/>
            <person name="Coughlan A.Y."/>
            <person name="Deshpande S."/>
            <person name="Douglass A.P."/>
            <person name="Hanson S.J."/>
            <person name="Klenk H.-P."/>
            <person name="Labutti K."/>
            <person name="Lapidus A."/>
            <person name="Lindquist E."/>
            <person name="Lipzen A."/>
            <person name="Meier-Kolthoff J.P."/>
            <person name="Ohm R.A."/>
            <person name="Otillar R.P."/>
            <person name="Pangilinan J."/>
            <person name="Peng Y."/>
            <person name="Rokas A."/>
            <person name="Rosa C.A."/>
            <person name="Scheuner C."/>
            <person name="Sibirny A.A."/>
            <person name="Slot J.C."/>
            <person name="Stielow J.B."/>
            <person name="Sun H."/>
            <person name="Kurtzman C.P."/>
            <person name="Blackwell M."/>
            <person name="Jeffries T.W."/>
            <person name="Grigoriev I.V."/>
        </authorList>
    </citation>
    <scope>NUCLEOTIDE SEQUENCE [LARGE SCALE GENOMIC DNA]</scope>
    <source>
        <strain evidence="20">NRRL Y-17796</strain>
    </source>
</reference>
<feature type="region of interest" description="Disordered" evidence="16">
    <location>
        <begin position="284"/>
        <end position="314"/>
    </location>
</feature>
<evidence type="ECO:0000256" key="13">
    <source>
        <dbReference type="ARBA" id="ARBA00023303"/>
    </source>
</evidence>
<keyword evidence="13" id="KW-0407">Ion channel</keyword>
<evidence type="ECO:0000256" key="17">
    <source>
        <dbReference type="SAM" id="Phobius"/>
    </source>
</evidence>
<keyword evidence="6 17" id="KW-0812">Transmembrane</keyword>
<feature type="transmembrane region" description="Helical" evidence="17">
    <location>
        <begin position="685"/>
        <end position="703"/>
    </location>
</feature>
<feature type="transmembrane region" description="Helical" evidence="17">
    <location>
        <begin position="744"/>
        <end position="767"/>
    </location>
</feature>
<feature type="transmembrane region" description="Helical" evidence="17">
    <location>
        <begin position="1403"/>
        <end position="1425"/>
    </location>
</feature>
<keyword evidence="3" id="KW-1003">Cell membrane</keyword>
<feature type="transmembrane region" description="Helical" evidence="17">
    <location>
        <begin position="1437"/>
        <end position="1457"/>
    </location>
</feature>
<organism evidence="19 20">
    <name type="scientific">Tortispora caseinolytica NRRL Y-17796</name>
    <dbReference type="NCBI Taxonomy" id="767744"/>
    <lineage>
        <taxon>Eukaryota</taxon>
        <taxon>Fungi</taxon>
        <taxon>Dikarya</taxon>
        <taxon>Ascomycota</taxon>
        <taxon>Saccharomycotina</taxon>
        <taxon>Trigonopsidomycetes</taxon>
        <taxon>Trigonopsidales</taxon>
        <taxon>Trigonopsidaceae</taxon>
        <taxon>Tortispora</taxon>
    </lineage>
</organism>
<feature type="transmembrane region" description="Helical" evidence="17">
    <location>
        <begin position="622"/>
        <end position="643"/>
    </location>
</feature>
<keyword evidence="11 17" id="KW-0472">Membrane</keyword>
<evidence type="ECO:0000256" key="7">
    <source>
        <dbReference type="ARBA" id="ARBA00022837"/>
    </source>
</evidence>
<evidence type="ECO:0000256" key="6">
    <source>
        <dbReference type="ARBA" id="ARBA00022692"/>
    </source>
</evidence>
<evidence type="ECO:0000313" key="19">
    <source>
        <dbReference type="EMBL" id="ODV91168.1"/>
    </source>
</evidence>
<evidence type="ECO:0000256" key="10">
    <source>
        <dbReference type="ARBA" id="ARBA00023065"/>
    </source>
</evidence>
<keyword evidence="2" id="KW-0813">Transport</keyword>
<feature type="transmembrane region" description="Helical" evidence="17">
    <location>
        <begin position="1123"/>
        <end position="1142"/>
    </location>
</feature>
<feature type="transmembrane region" description="Helical" evidence="17">
    <location>
        <begin position="1377"/>
        <end position="1397"/>
    </location>
</feature>
<dbReference type="PANTHER" id="PTHR45628">
    <property type="entry name" value="VOLTAGE-DEPENDENT CALCIUM CHANNEL TYPE A SUBUNIT ALPHA-1"/>
    <property type="match status" value="1"/>
</dbReference>
<dbReference type="GO" id="GO:0008331">
    <property type="term" value="F:high voltage-gated calcium channel activity"/>
    <property type="evidence" value="ECO:0007669"/>
    <property type="project" value="TreeGrafter"/>
</dbReference>
<keyword evidence="10" id="KW-0406">Ion transport</keyword>
<keyword evidence="5" id="KW-0107">Calcium channel</keyword>
<accession>A0A1E4THM0</accession>
<dbReference type="InterPro" id="IPR050599">
    <property type="entry name" value="VDCC_alpha-1_subunit"/>
</dbReference>
<feature type="transmembrane region" description="Helical" evidence="17">
    <location>
        <begin position="550"/>
        <end position="579"/>
    </location>
</feature>
<proteinExistence type="inferred from homology"/>
<feature type="transmembrane region" description="Helical" evidence="17">
    <location>
        <begin position="1183"/>
        <end position="1206"/>
    </location>
</feature>
<evidence type="ECO:0000256" key="11">
    <source>
        <dbReference type="ARBA" id="ARBA00023136"/>
    </source>
</evidence>
<feature type="transmembrane region" description="Helical" evidence="17">
    <location>
        <begin position="1292"/>
        <end position="1317"/>
    </location>
</feature>
<evidence type="ECO:0000256" key="12">
    <source>
        <dbReference type="ARBA" id="ARBA00023180"/>
    </source>
</evidence>
<evidence type="ECO:0000256" key="3">
    <source>
        <dbReference type="ARBA" id="ARBA00022475"/>
    </source>
</evidence>
<keyword evidence="9 17" id="KW-1133">Transmembrane helix</keyword>
<evidence type="ECO:0000256" key="14">
    <source>
        <dbReference type="ARBA" id="ARBA00061395"/>
    </source>
</evidence>
<evidence type="ECO:0000256" key="15">
    <source>
        <dbReference type="ARBA" id="ARBA00067459"/>
    </source>
</evidence>
<keyword evidence="8" id="KW-0851">Voltage-gated channel</keyword>
<dbReference type="OrthoDB" id="416585at2759"/>
<evidence type="ECO:0000256" key="5">
    <source>
        <dbReference type="ARBA" id="ARBA00022673"/>
    </source>
</evidence>
<comment type="similarity">
    <text evidence="14">Belongs to the calcium channel alpha-1 subunit (TC 1.A.1.11) family.</text>
</comment>
<dbReference type="SUPFAM" id="SSF81324">
    <property type="entry name" value="Voltage-gated potassium channels"/>
    <property type="match status" value="4"/>
</dbReference>
<keyword evidence="4" id="KW-0109">Calcium transport</keyword>
<dbReference type="FunFam" id="1.10.287.70:FF:000093">
    <property type="entry name" value="Calcium channel subunit Cch1"/>
    <property type="match status" value="1"/>
</dbReference>
<feature type="domain" description="Ion transport" evidence="18">
    <location>
        <begin position="627"/>
        <end position="857"/>
    </location>
</feature>
<dbReference type="Pfam" id="PF00520">
    <property type="entry name" value="Ion_trans"/>
    <property type="match status" value="4"/>
</dbReference>
<dbReference type="Gene3D" id="1.20.120.350">
    <property type="entry name" value="Voltage-gated potassium channels. Chain C"/>
    <property type="match status" value="3"/>
</dbReference>
<evidence type="ECO:0000256" key="16">
    <source>
        <dbReference type="SAM" id="MobiDB-lite"/>
    </source>
</evidence>
<dbReference type="EMBL" id="KV453842">
    <property type="protein sequence ID" value="ODV91168.1"/>
    <property type="molecule type" value="Genomic_DNA"/>
</dbReference>
<dbReference type="GO" id="GO:0098703">
    <property type="term" value="P:calcium ion import across plasma membrane"/>
    <property type="evidence" value="ECO:0007669"/>
    <property type="project" value="TreeGrafter"/>
</dbReference>
<dbReference type="InterPro" id="IPR005821">
    <property type="entry name" value="Ion_trans_dom"/>
</dbReference>
<feature type="transmembrane region" description="Helical" evidence="17">
    <location>
        <begin position="824"/>
        <end position="850"/>
    </location>
</feature>
<feature type="transmembrane region" description="Helical" evidence="17">
    <location>
        <begin position="510"/>
        <end position="530"/>
    </location>
</feature>
<feature type="transmembrane region" description="Helical" evidence="17">
    <location>
        <begin position="352"/>
        <end position="370"/>
    </location>
</feature>
<feature type="domain" description="Ion transport" evidence="18">
    <location>
        <begin position="1373"/>
        <end position="1621"/>
    </location>
</feature>
<feature type="compositionally biased region" description="Basic and acidic residues" evidence="16">
    <location>
        <begin position="296"/>
        <end position="311"/>
    </location>
</feature>
<feature type="region of interest" description="Disordered" evidence="16">
    <location>
        <begin position="1"/>
        <end position="28"/>
    </location>
</feature>
<dbReference type="InterPro" id="IPR027359">
    <property type="entry name" value="Volt_channel_dom_sf"/>
</dbReference>
<evidence type="ECO:0000256" key="4">
    <source>
        <dbReference type="ARBA" id="ARBA00022568"/>
    </source>
</evidence>
<feature type="transmembrane region" description="Helical" evidence="17">
    <location>
        <begin position="416"/>
        <end position="436"/>
    </location>
</feature>
<feature type="transmembrane region" description="Helical" evidence="17">
    <location>
        <begin position="1493"/>
        <end position="1517"/>
    </location>
</feature>
<keyword evidence="20" id="KW-1185">Reference proteome</keyword>
<keyword evidence="12" id="KW-0325">Glycoprotein</keyword>
<evidence type="ECO:0000256" key="9">
    <source>
        <dbReference type="ARBA" id="ARBA00022989"/>
    </source>
</evidence>
<evidence type="ECO:0000313" key="20">
    <source>
        <dbReference type="Proteomes" id="UP000095023"/>
    </source>
</evidence>
<feature type="transmembrane region" description="Helical" evidence="17">
    <location>
        <begin position="1463"/>
        <end position="1481"/>
    </location>
</feature>
<sequence>MNTPAANESTRLSPLTNHSPANQSIRSLSPNRSLSLHLSNESNISPPDRLSQISSNLSVYQPRVSSQPPSISVPPLQSLNITSTRLRKLCRAIFTESSVRILVSNQPSVYEVPRPFLPHTVPPAVLVSVAASSTAPVETCIPSPPTDIDPVEKKLAVCETENPQPSLSASLSCLSHQPTPPLIVPGRSLGFISPNNRLRAFCCRMLASSSYLYLSMAFLLLFVVCLLYGASTNSNENLQEIIDNFGLIWYDWVVFVCFIFFTLEMALKIFVQGFISNPPLDRNSAKKSLNSKRTGSPKDEEGNPVSARKDTSSSTLSQTCTYSEFQDTVWASDPVIDTIVRRAYLRHSWNRIDFLSIVSFWIWVVLYLAVDTPSTMDFAQRTAFLRLFMALKSLRLLNLTPQTAAIIRALKRSGPFLLNAAIFVIFVSIIFSILGIDAFSNSYSRVCVWFDPDGNEEPYNTTQLCGSQRSSLTSPPEPYIYIDGTSSGVSKGYTCPYYSQCISSEAHTNMFAITFENIFTSFVQVFIVLFREGFSSYMYQMMDSDYAIASLFYVCSVLILSLWLMNLFVAVINTSFAALNEETRRNVMTGESDETVKEHKKLAFLRKKKESKALKCYRKTEILWAGIILFSIVAKCTLAFSMNVTRSNFIVYSDTITTSILAFEILLRFLFYYPNFHMFFYEFKNILDLFLAIITTVSITPIIGDDFMLYGFFSFFQIFRFYRVILLTPFIRSTWSRIATGWRGLINISLFIGLVLVLFTILATQMYHGLVSDEDDPDNKYGGFQDFGNTILTMYIVFTTESWNEILENIIEAQSSYGVAFMSVIFLMGWILFSNSIILNLYVALINAAFNYTEEQKRRLQLQDYVISTFSSSSDEVYQKYTTAFAFWSRKEEKKKETSAAFDSYHLLLEQRIISDFCAHVNHIPDPDTSDDWKWVTNFCRKFRKTVFPSFWKRFTDNPFNYSEESRILERLKNIDQSSFAHQALDIQRTIKSERESYLKEHPNFNRALFLFKPNNPLRRFCQSLVLPSTGVRYDGIYPSRLVFRVFTLIVWLVVVTMVVAQCIVTPLTERSLKANHPNTIFTGIVISDLACSVFFTIEMLIRLIADGAVFTPSGLLRSTWGIVDLIVVLSLWVCLGIDFYANPQVSRVFRALKALRALRLLDMFVDAKRTFHEMILKGVVKMIPAMLVASSLLIPFSIWGLFLLCGRLYHCNDSSVDLLNDCVGEYFYSPYNWDIRVPRAVINFFFNFDSFSSSLSFLFTFASGQGWSDALRATMAVTDYDHNLVENNRPYYGMFMIIFVFCSQVFIVTLLISVVISNYSKSSGTAYLTAEQRSWLELKKLLESVHPFRRRPFRPKNRFVAFCYDISNNKKTWWEAFISSLLLIQVVVMCLIFYPAPEVLSLIRYILTLILISVLLLNCIIRMIGLGLKNYYQSKWDVVATFIVLGSFITSIMILAGEWNYALYKMQEVFLVGLLLLFIPRISRLDQLFKTALSNFSVMNSLLISWFVLYITYAIAFNQVFGITRLGENGNHNKNFRTIPNALLMLFKMSSGENWNQDMVDYFIAAPYCINGRTFLQNDCGSRSWALALFISWNILSMYIFTNMLISFVNDSFTFVYQQTSAMGQFSRDRLRHFKSAWAVFDPYSTGYTDLHNLIPLMKHLHHFIDLHVYEHSLKLKHIVKDAGFQTSLKSGNNAHIADSLNILLSSFPLEKVKFRRLLLNEFYAEATLNSSERKTIQFNALLLQLPFYIVDDCTRGVRLNEFLERQILVSQRHLQYCREKVAAYIKAHYYRRKYLALVCEDREEYERLSPTAGRPEVTVVVNDVESPRLPSDKEANYSLHDRLKAVNSNRSGISDGSNGSILLSSTNSRGNNLPSVTDRILEFGRTSLLQQRGPTTLNLPSGGLDLESVSDSNSFLLRSPVADSPSEPPAEFYETLALFEGSGWATALKNDDDNEIER</sequence>
<feature type="transmembrane region" description="Helical" evidence="17">
    <location>
        <begin position="211"/>
        <end position="229"/>
    </location>
</feature>
<evidence type="ECO:0000256" key="2">
    <source>
        <dbReference type="ARBA" id="ARBA00022448"/>
    </source>
</evidence>
<evidence type="ECO:0000256" key="8">
    <source>
        <dbReference type="ARBA" id="ARBA00022882"/>
    </source>
</evidence>
<protein>
    <recommendedName>
        <fullName evidence="15">Calcium-channel protein CCH1</fullName>
    </recommendedName>
</protein>
<feature type="transmembrane region" description="Helical" evidence="17">
    <location>
        <begin position="649"/>
        <end position="673"/>
    </location>
</feature>
<dbReference type="PANTHER" id="PTHR45628:SF7">
    <property type="entry name" value="VOLTAGE-DEPENDENT CALCIUM CHANNEL TYPE A SUBUNIT ALPHA-1"/>
    <property type="match status" value="1"/>
</dbReference>
<dbReference type="Proteomes" id="UP000095023">
    <property type="component" value="Unassembled WGS sequence"/>
</dbReference>
<comment type="subcellular location">
    <subcellularLocation>
        <location evidence="1">Cell membrane</location>
        <topology evidence="1">Multi-pass membrane protein</topology>
    </subcellularLocation>
</comment>
<gene>
    <name evidence="19" type="ORF">CANCADRAFT_51898</name>
</gene>
<feature type="transmembrane region" description="Helical" evidence="17">
    <location>
        <begin position="249"/>
        <end position="271"/>
    </location>
</feature>
<name>A0A1E4THM0_9ASCO</name>
<feature type="domain" description="Ion transport" evidence="18">
    <location>
        <begin position="1053"/>
        <end position="1322"/>
    </location>
</feature>
<evidence type="ECO:0000256" key="1">
    <source>
        <dbReference type="ARBA" id="ARBA00004651"/>
    </source>
</evidence>
<feature type="transmembrane region" description="Helical" evidence="17">
    <location>
        <begin position="1586"/>
        <end position="1610"/>
    </location>
</feature>
<feature type="transmembrane region" description="Helical" evidence="17">
    <location>
        <begin position="1042"/>
        <end position="1061"/>
    </location>
</feature>
<dbReference type="GO" id="GO:0005891">
    <property type="term" value="C:voltage-gated calcium channel complex"/>
    <property type="evidence" value="ECO:0007669"/>
    <property type="project" value="TreeGrafter"/>
</dbReference>
<evidence type="ECO:0000259" key="18">
    <source>
        <dbReference type="Pfam" id="PF00520"/>
    </source>
</evidence>
<dbReference type="Gene3D" id="1.10.287.70">
    <property type="match status" value="4"/>
</dbReference>
<feature type="domain" description="Ion transport" evidence="18">
    <location>
        <begin position="212"/>
        <end position="583"/>
    </location>
</feature>
<feature type="transmembrane region" description="Helical" evidence="17">
    <location>
        <begin position="1081"/>
        <end position="1102"/>
    </location>
</feature>